<dbReference type="KEGG" id="hhy:Halhy_4903"/>
<name>F4L023_HALH1</name>
<gene>
    <name evidence="1" type="ordered locus">Halhy_4903</name>
</gene>
<organism evidence="1 2">
    <name type="scientific">Haliscomenobacter hydrossis (strain ATCC 27775 / DSM 1100 / LMG 10767 / O)</name>
    <dbReference type="NCBI Taxonomy" id="760192"/>
    <lineage>
        <taxon>Bacteria</taxon>
        <taxon>Pseudomonadati</taxon>
        <taxon>Bacteroidota</taxon>
        <taxon>Saprospiria</taxon>
        <taxon>Saprospirales</taxon>
        <taxon>Haliscomenobacteraceae</taxon>
        <taxon>Haliscomenobacter</taxon>
    </lineage>
</organism>
<reference key="2">
    <citation type="submission" date="2011-04" db="EMBL/GenBank/DDBJ databases">
        <title>Complete sequence of chromosome of Haliscomenobacter hydrossis DSM 1100.</title>
        <authorList>
            <consortium name="US DOE Joint Genome Institute (JGI-PGF)"/>
            <person name="Lucas S."/>
            <person name="Han J."/>
            <person name="Lapidus A."/>
            <person name="Bruce D."/>
            <person name="Goodwin L."/>
            <person name="Pitluck S."/>
            <person name="Peters L."/>
            <person name="Kyrpides N."/>
            <person name="Mavromatis K."/>
            <person name="Ivanova N."/>
            <person name="Ovchinnikova G."/>
            <person name="Pagani I."/>
            <person name="Daligault H."/>
            <person name="Detter J.C."/>
            <person name="Han C."/>
            <person name="Land M."/>
            <person name="Hauser L."/>
            <person name="Markowitz V."/>
            <person name="Cheng J.-F."/>
            <person name="Hugenholtz P."/>
            <person name="Woyke T."/>
            <person name="Wu D."/>
            <person name="Verbarg S."/>
            <person name="Frueling A."/>
            <person name="Brambilla E."/>
            <person name="Klenk H.-P."/>
            <person name="Eisen J.A."/>
        </authorList>
    </citation>
    <scope>NUCLEOTIDE SEQUENCE</scope>
    <source>
        <strain>DSM 1100</strain>
    </source>
</reference>
<dbReference type="EMBL" id="CP002691">
    <property type="protein sequence ID" value="AEE52732.1"/>
    <property type="molecule type" value="Genomic_DNA"/>
</dbReference>
<dbReference type="AlphaFoldDB" id="F4L023"/>
<protein>
    <submittedName>
        <fullName evidence="1">Uncharacterized protein</fullName>
    </submittedName>
</protein>
<dbReference type="Proteomes" id="UP000008461">
    <property type="component" value="Chromosome"/>
</dbReference>
<reference evidence="1 2" key="1">
    <citation type="journal article" date="2011" name="Stand. Genomic Sci.">
        <title>Complete genome sequence of Haliscomenobacter hydrossis type strain (O).</title>
        <authorList>
            <consortium name="US DOE Joint Genome Institute (JGI-PGF)"/>
            <person name="Daligault H."/>
            <person name="Lapidus A."/>
            <person name="Zeytun A."/>
            <person name="Nolan M."/>
            <person name="Lucas S."/>
            <person name="Del Rio T.G."/>
            <person name="Tice H."/>
            <person name="Cheng J.F."/>
            <person name="Tapia R."/>
            <person name="Han C."/>
            <person name="Goodwin L."/>
            <person name="Pitluck S."/>
            <person name="Liolios K."/>
            <person name="Pagani I."/>
            <person name="Ivanova N."/>
            <person name="Huntemann M."/>
            <person name="Mavromatis K."/>
            <person name="Mikhailova N."/>
            <person name="Pati A."/>
            <person name="Chen A."/>
            <person name="Palaniappan K."/>
            <person name="Land M."/>
            <person name="Hauser L."/>
            <person name="Brambilla E.M."/>
            <person name="Rohde M."/>
            <person name="Verbarg S."/>
            <person name="Goker M."/>
            <person name="Bristow J."/>
            <person name="Eisen J.A."/>
            <person name="Markowitz V."/>
            <person name="Hugenholtz P."/>
            <person name="Kyrpides N.C."/>
            <person name="Klenk H.P."/>
            <person name="Woyke T."/>
        </authorList>
    </citation>
    <scope>NUCLEOTIDE SEQUENCE [LARGE SCALE GENOMIC DNA]</scope>
    <source>
        <strain evidence="2">ATCC 27775 / DSM 1100 / LMG 10767 / O</strain>
    </source>
</reference>
<keyword evidence="2" id="KW-1185">Reference proteome</keyword>
<dbReference type="HOGENOM" id="CLU_536143_0_0_10"/>
<accession>F4L023</accession>
<evidence type="ECO:0000313" key="2">
    <source>
        <dbReference type="Proteomes" id="UP000008461"/>
    </source>
</evidence>
<evidence type="ECO:0000313" key="1">
    <source>
        <dbReference type="EMBL" id="AEE52732.1"/>
    </source>
</evidence>
<sequence length="508" mass="59307">MHELSFKFTGLTATEDAKARQINVLLTAFATWWSLLKPSEWTDFVDFVGFSSGKEPAFNLELLRRIKQALQKKTEQLRGDELLAMVAKTSTDEKLGQLKESLKDLFQILKDYLVYAESSKNPQVYHRLLVKSVRERNRGDLFQSVGDEFARYLKKVPSTIAVAADQWWLDHQRYYNQYTDHTPELFLQNLQSLETFNQLLVARNYLELLNQGLTKAVEDTFALQQKMELVIKYGEPVNETVLLYRHLIETIQGGDQINLYHTFVDVYHRHETQISKEDRLILAKMAINYLYIRYHKTGERAMLEAIFGWMKIMSDQDLYNFEGTIHDAEYINFFMVARSTGELAAYHKFREKHLSFLEPGVREQVDALCTAFLHFDAQEYTQALSILLETFPPGSQEKLKYNLRAKVLRIMVQYAFKNQGISTADDDLIRSIDNFGQYCRRLLEKKIMNKKTIEPHQQFQKIALLLAKFEGSPEEEKPIQLARMKEKLSSTTPIAYRSWLEEEINKLG</sequence>
<dbReference type="RefSeq" id="WP_013767269.1">
    <property type="nucleotide sequence ID" value="NC_015510.1"/>
</dbReference>
<proteinExistence type="predicted"/>